<evidence type="ECO:0000256" key="5">
    <source>
        <dbReference type="SAM" id="SignalP"/>
    </source>
</evidence>
<dbReference type="Proteomes" id="UP000887564">
    <property type="component" value="Unplaced"/>
</dbReference>
<keyword evidence="2" id="KW-0812">Transmembrane</keyword>
<protein>
    <submittedName>
        <fullName evidence="7">Uncharacterized protein</fullName>
    </submittedName>
</protein>
<evidence type="ECO:0000256" key="1">
    <source>
        <dbReference type="ARBA" id="ARBA00004141"/>
    </source>
</evidence>
<dbReference type="GO" id="GO:0072659">
    <property type="term" value="P:protein localization to plasma membrane"/>
    <property type="evidence" value="ECO:0007669"/>
    <property type="project" value="TreeGrafter"/>
</dbReference>
<dbReference type="PANTHER" id="PTHR20661:SF0">
    <property type="entry name" value="PHOSPHATIDYLINOSITOL-GLYCAN BIOSYNTHESIS CLASS W PROTEIN"/>
    <property type="match status" value="1"/>
</dbReference>
<keyword evidence="4" id="KW-0472">Membrane</keyword>
<evidence type="ECO:0000313" key="7">
    <source>
        <dbReference type="WBParaSite" id="PEQ_0000338401-mRNA-1"/>
    </source>
</evidence>
<name>A0A914RA75_PAREQ</name>
<keyword evidence="3" id="KW-1133">Transmembrane helix</keyword>
<dbReference type="AlphaFoldDB" id="A0A914RA75"/>
<comment type="subcellular location">
    <subcellularLocation>
        <location evidence="1">Membrane</location>
        <topology evidence="1">Multi-pass membrane protein</topology>
    </subcellularLocation>
</comment>
<dbReference type="GO" id="GO:0032216">
    <property type="term" value="F:glucosaminyl-phosphatidylinositol O-acyltransferase activity"/>
    <property type="evidence" value="ECO:0007669"/>
    <property type="project" value="TreeGrafter"/>
</dbReference>
<dbReference type="InterPro" id="IPR009447">
    <property type="entry name" value="PIGW/GWT1"/>
</dbReference>
<dbReference type="PANTHER" id="PTHR20661">
    <property type="entry name" value="PHOSPHATIDYLINOSITOL-GLYCAN BIOSYNTHESIS CLASS W PROTEIN"/>
    <property type="match status" value="1"/>
</dbReference>
<evidence type="ECO:0000256" key="3">
    <source>
        <dbReference type="ARBA" id="ARBA00022989"/>
    </source>
</evidence>
<dbReference type="GO" id="GO:0016020">
    <property type="term" value="C:membrane"/>
    <property type="evidence" value="ECO:0007669"/>
    <property type="project" value="UniProtKB-SubCell"/>
</dbReference>
<organism evidence="6 7">
    <name type="scientific">Parascaris equorum</name>
    <name type="common">Equine roundworm</name>
    <dbReference type="NCBI Taxonomy" id="6256"/>
    <lineage>
        <taxon>Eukaryota</taxon>
        <taxon>Metazoa</taxon>
        <taxon>Ecdysozoa</taxon>
        <taxon>Nematoda</taxon>
        <taxon>Chromadorea</taxon>
        <taxon>Rhabditida</taxon>
        <taxon>Spirurina</taxon>
        <taxon>Ascaridomorpha</taxon>
        <taxon>Ascaridoidea</taxon>
        <taxon>Ascarididae</taxon>
        <taxon>Parascaris</taxon>
    </lineage>
</organism>
<reference evidence="7" key="1">
    <citation type="submission" date="2022-11" db="UniProtKB">
        <authorList>
            <consortium name="WormBaseParasite"/>
        </authorList>
    </citation>
    <scope>IDENTIFICATION</scope>
</reference>
<dbReference type="GO" id="GO:0006506">
    <property type="term" value="P:GPI anchor biosynthetic process"/>
    <property type="evidence" value="ECO:0007669"/>
    <property type="project" value="InterPro"/>
</dbReference>
<dbReference type="WBParaSite" id="PEQ_0000338401-mRNA-1">
    <property type="protein sequence ID" value="PEQ_0000338401-mRNA-1"/>
    <property type="gene ID" value="PEQ_0000338401"/>
</dbReference>
<accession>A0A914RA75</accession>
<evidence type="ECO:0000256" key="4">
    <source>
        <dbReference type="ARBA" id="ARBA00023136"/>
    </source>
</evidence>
<dbReference type="GO" id="GO:0005783">
    <property type="term" value="C:endoplasmic reticulum"/>
    <property type="evidence" value="ECO:0007669"/>
    <property type="project" value="TreeGrafter"/>
</dbReference>
<keyword evidence="6" id="KW-1185">Reference proteome</keyword>
<evidence type="ECO:0000256" key="2">
    <source>
        <dbReference type="ARBA" id="ARBA00022692"/>
    </source>
</evidence>
<evidence type="ECO:0000313" key="6">
    <source>
        <dbReference type="Proteomes" id="UP000887564"/>
    </source>
</evidence>
<feature type="signal peptide" evidence="5">
    <location>
        <begin position="1"/>
        <end position="18"/>
    </location>
</feature>
<dbReference type="Pfam" id="PF06423">
    <property type="entry name" value="GWT1"/>
    <property type="match status" value="1"/>
</dbReference>
<proteinExistence type="predicted"/>
<keyword evidence="5" id="KW-0732">Signal</keyword>
<sequence>MLSIRSMVLITTAVAILAVDFNVFPRRFAKTETYGRSIMDVGTASFTFCAALTNAFRHYPNRAQAVSL</sequence>
<feature type="chain" id="PRO_5036757196" evidence="5">
    <location>
        <begin position="19"/>
        <end position="68"/>
    </location>
</feature>